<evidence type="ECO:0000313" key="4">
    <source>
        <dbReference type="EMBL" id="NKE19377.1"/>
    </source>
</evidence>
<protein>
    <submittedName>
        <fullName evidence="3">Uncharacterized protein</fullName>
    </submittedName>
</protein>
<evidence type="ECO:0000313" key="6">
    <source>
        <dbReference type="Proteomes" id="UP001138708"/>
    </source>
</evidence>
<dbReference type="EMBL" id="JAAEDK010000026">
    <property type="protein sequence ID" value="MBR0660126.1"/>
    <property type="molecule type" value="Genomic_DNA"/>
</dbReference>
<keyword evidence="2" id="KW-1133">Transmembrane helix</keyword>
<feature type="transmembrane region" description="Helical" evidence="2">
    <location>
        <begin position="79"/>
        <end position="98"/>
    </location>
</feature>
<reference evidence="3" key="1">
    <citation type="submission" date="2020-01" db="EMBL/GenBank/DDBJ databases">
        <authorList>
            <person name="Rat A."/>
        </authorList>
    </citation>
    <scope>NUCLEOTIDE SEQUENCE</scope>
    <source>
        <strain evidence="3">LMG 31161</strain>
    </source>
</reference>
<keyword evidence="2" id="KW-0472">Membrane</keyword>
<keyword evidence="2" id="KW-0812">Transmembrane</keyword>
<dbReference type="EMBL" id="JAAVUP010000009">
    <property type="protein sequence ID" value="NKE19377.1"/>
    <property type="molecule type" value="Genomic_DNA"/>
</dbReference>
<comment type="caution">
    <text evidence="3">The sequence shown here is derived from an EMBL/GenBank/DDBJ whole genome shotgun (WGS) entry which is preliminary data.</text>
</comment>
<dbReference type="RefSeq" id="WP_168043278.1">
    <property type="nucleotide sequence ID" value="NZ_JAAEDK010000026.1"/>
</dbReference>
<feature type="transmembrane region" description="Helical" evidence="2">
    <location>
        <begin position="41"/>
        <end position="67"/>
    </location>
</feature>
<evidence type="ECO:0000313" key="5">
    <source>
        <dbReference type="Proteomes" id="UP000746741"/>
    </source>
</evidence>
<evidence type="ECO:0000256" key="1">
    <source>
        <dbReference type="SAM" id="MobiDB-lite"/>
    </source>
</evidence>
<proteinExistence type="predicted"/>
<gene>
    <name evidence="4" type="ORF">GWK15_20650</name>
    <name evidence="3" type="ORF">GXW75_12775</name>
</gene>
<dbReference type="AlphaFoldDB" id="A0A9X9WIG6"/>
<dbReference type="Proteomes" id="UP000746741">
    <property type="component" value="Unassembled WGS sequence"/>
</dbReference>
<evidence type="ECO:0000256" key="2">
    <source>
        <dbReference type="SAM" id="Phobius"/>
    </source>
</evidence>
<accession>A0A9X9WIG6</accession>
<name>A0A9X9WIG6_9PROT</name>
<reference evidence="4 5" key="2">
    <citation type="submission" date="2020-02" db="EMBL/GenBank/DDBJ databases">
        <authorList>
            <person name="Sun Q."/>
            <person name="Inoue M."/>
        </authorList>
    </citation>
    <scope>NUCLEOTIDE SEQUENCE [LARGE SCALE GENOMIC DNA]</scope>
    <source>
        <strain evidence="4 5">KCTC 22478</strain>
    </source>
</reference>
<sequence>MSWLAAIFLGLLTGAMAAIYAGFVADLAVPWLRISSFEGGSGYFVLAMGLLGFLGGSIAGVVVCRTLGGPGGEGALRGFGYAVLIVGGIITAAGGWAWTQRDVAPEVAGGPIDLALELRLPRGVEPSENAYAYLQSGPRGRSGGGSLDRNAARLEDGRWILPGRVRVTTSEGDRRIVAGEVGVSAWSFPIPLPARPAALEDAFGPWIAADNATQPDGPPELRYRVVRRPPPAPPPPPEPSAEARRRADFASLPADAPTVALLGFVNAVWQDEVSAAAFRAAQARPDFLVALTARAASPSHDEARDAMYAIGAMRPAPAELADVVRARAAEVIRIAESIDPAAEDSRDRLYAEAHTLSTGVVAAAFGLRRAGIDISPELRAMAAACRPREKAPPHAIADSAERVAAYVGQAAPQGL</sequence>
<evidence type="ECO:0000313" key="3">
    <source>
        <dbReference type="EMBL" id="MBR0660126.1"/>
    </source>
</evidence>
<feature type="region of interest" description="Disordered" evidence="1">
    <location>
        <begin position="209"/>
        <end position="245"/>
    </location>
</feature>
<organism evidence="3 6">
    <name type="scientific">Neoroseomonas oryzicola</name>
    <dbReference type="NCBI Taxonomy" id="535904"/>
    <lineage>
        <taxon>Bacteria</taxon>
        <taxon>Pseudomonadati</taxon>
        <taxon>Pseudomonadota</taxon>
        <taxon>Alphaproteobacteria</taxon>
        <taxon>Acetobacterales</taxon>
        <taxon>Acetobacteraceae</taxon>
        <taxon>Neoroseomonas</taxon>
    </lineage>
</organism>
<reference evidence="3" key="3">
    <citation type="journal article" date="2021" name="Syst. Appl. Microbiol.">
        <title>Roseomonas hellenica sp. nov., isolated from roots of wild-growing Alkanna tinctoria.</title>
        <authorList>
            <person name="Rat A."/>
            <person name="Naranjo H.D."/>
            <person name="Lebbe L."/>
            <person name="Cnockaert M."/>
            <person name="Krigas N."/>
            <person name="Grigoriadou K."/>
            <person name="Maloupa E."/>
            <person name="Willems A."/>
        </authorList>
    </citation>
    <scope>NUCLEOTIDE SEQUENCE</scope>
    <source>
        <strain evidence="3">LMG 31161</strain>
    </source>
</reference>
<feature type="compositionally biased region" description="Pro residues" evidence="1">
    <location>
        <begin position="228"/>
        <end position="239"/>
    </location>
</feature>
<dbReference type="Proteomes" id="UP001138708">
    <property type="component" value="Unassembled WGS sequence"/>
</dbReference>
<keyword evidence="5" id="KW-1185">Reference proteome</keyword>